<gene>
    <name evidence="1" type="ORF">THAOC_31009</name>
</gene>
<protein>
    <submittedName>
        <fullName evidence="1">Uncharacterized protein</fullName>
    </submittedName>
</protein>
<evidence type="ECO:0000313" key="2">
    <source>
        <dbReference type="Proteomes" id="UP000266841"/>
    </source>
</evidence>
<sequence>MDKLSPDFALFQGFQGDRKIDRAFQERHERKGQRALGHVGQQPIDGYGTTMRQAPRALEIFFPDYPENDEPDLADMMGKEQLKWLKQGHKDSTTTWKRSSLSLATTLLELWMVTRIALGRYKRSQPSKCLAGHIYVAKLARASKDRR</sequence>
<dbReference type="EMBL" id="AGNL01044222">
    <property type="protein sequence ID" value="EJK50058.1"/>
    <property type="molecule type" value="Genomic_DNA"/>
</dbReference>
<keyword evidence="2" id="KW-1185">Reference proteome</keyword>
<reference evidence="1 2" key="1">
    <citation type="journal article" date="2012" name="Genome Biol.">
        <title>Genome and low-iron response of an oceanic diatom adapted to chronic iron limitation.</title>
        <authorList>
            <person name="Lommer M."/>
            <person name="Specht M."/>
            <person name="Roy A.S."/>
            <person name="Kraemer L."/>
            <person name="Andreson R."/>
            <person name="Gutowska M.A."/>
            <person name="Wolf J."/>
            <person name="Bergner S.V."/>
            <person name="Schilhabel M.B."/>
            <person name="Klostermeier U.C."/>
            <person name="Beiko R.G."/>
            <person name="Rosenstiel P."/>
            <person name="Hippler M."/>
            <person name="Laroche J."/>
        </authorList>
    </citation>
    <scope>NUCLEOTIDE SEQUENCE [LARGE SCALE GENOMIC DNA]</scope>
    <source>
        <strain evidence="1 2">CCMP1005</strain>
    </source>
</reference>
<dbReference type="Proteomes" id="UP000266841">
    <property type="component" value="Unassembled WGS sequence"/>
</dbReference>
<dbReference type="OrthoDB" id="39107at2759"/>
<dbReference type="AlphaFoldDB" id="K0R920"/>
<organism evidence="1 2">
    <name type="scientific">Thalassiosira oceanica</name>
    <name type="common">Marine diatom</name>
    <dbReference type="NCBI Taxonomy" id="159749"/>
    <lineage>
        <taxon>Eukaryota</taxon>
        <taxon>Sar</taxon>
        <taxon>Stramenopiles</taxon>
        <taxon>Ochrophyta</taxon>
        <taxon>Bacillariophyta</taxon>
        <taxon>Coscinodiscophyceae</taxon>
        <taxon>Thalassiosirophycidae</taxon>
        <taxon>Thalassiosirales</taxon>
        <taxon>Thalassiosiraceae</taxon>
        <taxon>Thalassiosira</taxon>
    </lineage>
</organism>
<proteinExistence type="predicted"/>
<comment type="caution">
    <text evidence="1">The sequence shown here is derived from an EMBL/GenBank/DDBJ whole genome shotgun (WGS) entry which is preliminary data.</text>
</comment>
<accession>K0R920</accession>
<evidence type="ECO:0000313" key="1">
    <source>
        <dbReference type="EMBL" id="EJK50058.1"/>
    </source>
</evidence>
<name>K0R920_THAOC</name>